<evidence type="ECO:0000256" key="1">
    <source>
        <dbReference type="ARBA" id="ARBA00009091"/>
    </source>
</evidence>
<dbReference type="GO" id="GO:0051082">
    <property type="term" value="F:unfolded protein binding"/>
    <property type="evidence" value="ECO:0007669"/>
    <property type="project" value="InterPro"/>
</dbReference>
<gene>
    <name evidence="5" type="ORF">FRY74_11515</name>
</gene>
<dbReference type="Gene3D" id="3.30.910.20">
    <property type="entry name" value="Skp domain"/>
    <property type="match status" value="1"/>
</dbReference>
<dbReference type="RefSeq" id="WP_147101764.1">
    <property type="nucleotide sequence ID" value="NZ_VOOS01000006.1"/>
</dbReference>
<comment type="similarity">
    <text evidence="1">Belongs to the Skp family.</text>
</comment>
<dbReference type="OrthoDB" id="9788552at2"/>
<dbReference type="InterPro" id="IPR005632">
    <property type="entry name" value="Chaperone_Skp"/>
</dbReference>
<accession>A0A5C6RN88</accession>
<name>A0A5C6RN88_9FLAO</name>
<evidence type="ECO:0000256" key="2">
    <source>
        <dbReference type="ARBA" id="ARBA00022729"/>
    </source>
</evidence>
<keyword evidence="6" id="KW-1185">Reference proteome</keyword>
<feature type="signal peptide" evidence="4">
    <location>
        <begin position="1"/>
        <end position="25"/>
    </location>
</feature>
<dbReference type="EMBL" id="VOOS01000006">
    <property type="protein sequence ID" value="TXB63878.1"/>
    <property type="molecule type" value="Genomic_DNA"/>
</dbReference>
<feature type="coiled-coil region" evidence="3">
    <location>
        <begin position="43"/>
        <end position="78"/>
    </location>
</feature>
<dbReference type="InterPro" id="IPR024930">
    <property type="entry name" value="Skp_dom_sf"/>
</dbReference>
<organism evidence="5 6">
    <name type="scientific">Vicingus serpentipes</name>
    <dbReference type="NCBI Taxonomy" id="1926625"/>
    <lineage>
        <taxon>Bacteria</taxon>
        <taxon>Pseudomonadati</taxon>
        <taxon>Bacteroidota</taxon>
        <taxon>Flavobacteriia</taxon>
        <taxon>Flavobacteriales</taxon>
        <taxon>Vicingaceae</taxon>
        <taxon>Vicingus</taxon>
    </lineage>
</organism>
<comment type="caution">
    <text evidence="5">The sequence shown here is derived from an EMBL/GenBank/DDBJ whole genome shotgun (WGS) entry which is preliminary data.</text>
</comment>
<reference evidence="5 6" key="1">
    <citation type="submission" date="2019-08" db="EMBL/GenBank/DDBJ databases">
        <title>Genome of Vicingus serpentipes NCIMB 15042.</title>
        <authorList>
            <person name="Bowman J.P."/>
        </authorList>
    </citation>
    <scope>NUCLEOTIDE SEQUENCE [LARGE SCALE GENOMIC DNA]</scope>
    <source>
        <strain evidence="5 6">NCIMB 15042</strain>
    </source>
</reference>
<dbReference type="SMART" id="SM00935">
    <property type="entry name" value="OmpH"/>
    <property type="match status" value="1"/>
</dbReference>
<evidence type="ECO:0000313" key="6">
    <source>
        <dbReference type="Proteomes" id="UP000321721"/>
    </source>
</evidence>
<dbReference type="PANTHER" id="PTHR35089:SF1">
    <property type="entry name" value="CHAPERONE PROTEIN SKP"/>
    <property type="match status" value="1"/>
</dbReference>
<proteinExistence type="inferred from homology"/>
<dbReference type="Proteomes" id="UP000321721">
    <property type="component" value="Unassembled WGS sequence"/>
</dbReference>
<dbReference type="PANTHER" id="PTHR35089">
    <property type="entry name" value="CHAPERONE PROTEIN SKP"/>
    <property type="match status" value="1"/>
</dbReference>
<dbReference type="SUPFAM" id="SSF111384">
    <property type="entry name" value="OmpH-like"/>
    <property type="match status" value="1"/>
</dbReference>
<dbReference type="GO" id="GO:0005829">
    <property type="term" value="C:cytosol"/>
    <property type="evidence" value="ECO:0007669"/>
    <property type="project" value="TreeGrafter"/>
</dbReference>
<feature type="chain" id="PRO_5023054121" evidence="4">
    <location>
        <begin position="26"/>
        <end position="180"/>
    </location>
</feature>
<protein>
    <submittedName>
        <fullName evidence="5">OmpH family outer membrane protein</fullName>
    </submittedName>
</protein>
<evidence type="ECO:0000256" key="4">
    <source>
        <dbReference type="SAM" id="SignalP"/>
    </source>
</evidence>
<dbReference type="AlphaFoldDB" id="A0A5C6RN88"/>
<keyword evidence="3" id="KW-0175">Coiled coil</keyword>
<keyword evidence="2 4" id="KW-0732">Signal</keyword>
<evidence type="ECO:0000313" key="5">
    <source>
        <dbReference type="EMBL" id="TXB63878.1"/>
    </source>
</evidence>
<evidence type="ECO:0000256" key="3">
    <source>
        <dbReference type="SAM" id="Coils"/>
    </source>
</evidence>
<dbReference type="Pfam" id="PF03938">
    <property type="entry name" value="OmpH"/>
    <property type="match status" value="1"/>
</dbReference>
<dbReference type="GO" id="GO:0050821">
    <property type="term" value="P:protein stabilization"/>
    <property type="evidence" value="ECO:0007669"/>
    <property type="project" value="TreeGrafter"/>
</dbReference>
<sequence>MKNVKKVVKTLAIALLFISATSASAQKFAYVDTEYILSNIPEYKEAQEELDKLSIEWQKQLERRYSEIDKMYKNYQAEQILLTEDMKIKREDEIIKKEKEAKEYQKLKFGVEGELFQKRQELVKPVQDKVYQAVQDVANISSLDIVFDKSSGLTVLFSNAKYNKSDAVLKKMGYKPGESK</sequence>